<dbReference type="EMBL" id="KQ241684">
    <property type="protein sequence ID" value="KNC85788.1"/>
    <property type="molecule type" value="Genomic_DNA"/>
</dbReference>
<feature type="region of interest" description="Disordered" evidence="1">
    <location>
        <begin position="109"/>
        <end position="129"/>
    </location>
</feature>
<feature type="compositionally biased region" description="Basic and acidic residues" evidence="1">
    <location>
        <begin position="260"/>
        <end position="277"/>
    </location>
</feature>
<dbReference type="Pfam" id="PF13649">
    <property type="entry name" value="Methyltransf_25"/>
    <property type="match status" value="2"/>
</dbReference>
<feature type="region of interest" description="Disordered" evidence="1">
    <location>
        <begin position="168"/>
        <end position="191"/>
    </location>
</feature>
<dbReference type="Proteomes" id="UP000054560">
    <property type="component" value="Unassembled WGS sequence"/>
</dbReference>
<feature type="domain" description="Methyltransferase" evidence="2">
    <location>
        <begin position="2"/>
        <end position="90"/>
    </location>
</feature>
<evidence type="ECO:0000313" key="3">
    <source>
        <dbReference type="EMBL" id="KNC85788.1"/>
    </source>
</evidence>
<keyword evidence="4" id="KW-1185">Reference proteome</keyword>
<sequence>MLDAPCGDMTWMPIFLESAGQAVSYHGCDYLSSVIETAKKKFTPLHPEWKFTRCDLTKELPLNGAFDLLFTHQLLSFLPRDKILEVIHTVKNSQARYWMVNAHDKVQKNNRRLSRSGGESPTSNLLEPPYNLDKEWIVSTVDTADDPETSSDTDKMVVIDMKMLREGWPSKSVDGSDEKIAVEKDRFDHDRYHRMQNGDTAEHHDAQEVEVEAELPAEGPESESEDFDPMSNNFIGSGGSLDDREGDFLAEEYMDYMGVKPDKAPKYRDSQDGDHSIPESTLSATKSLRKGMGRLINKFRIKSMLDAPCGEMTWMPAFLEEYGDGVHYTGCDILSSVVRRGNKHIATSGSEFIRCDLTTWLPNDGEYDLVITRNTLHSLSDSLVMDALHVVKDSKIKYWLVENYNGTHANHELPEGVNAHRPVNLFTYPFNFERDWVIDTIEEKEADPRHSEHGNRHKSNHEGHFQMVLMDVQMIRDFWGKHRQITRT</sequence>
<dbReference type="AlphaFoldDB" id="A0A0L0GC08"/>
<evidence type="ECO:0000256" key="1">
    <source>
        <dbReference type="SAM" id="MobiDB-lite"/>
    </source>
</evidence>
<dbReference type="SUPFAM" id="SSF53335">
    <property type="entry name" value="S-adenosyl-L-methionine-dependent methyltransferases"/>
    <property type="match status" value="2"/>
</dbReference>
<feature type="compositionally biased region" description="Basic and acidic residues" evidence="1">
    <location>
        <begin position="174"/>
        <end position="191"/>
    </location>
</feature>
<feature type="region of interest" description="Disordered" evidence="1">
    <location>
        <begin position="211"/>
        <end position="241"/>
    </location>
</feature>
<gene>
    <name evidence="3" type="ORF">SARC_02051</name>
</gene>
<dbReference type="OrthoDB" id="9991036at2759"/>
<reference evidence="3 4" key="1">
    <citation type="submission" date="2011-02" db="EMBL/GenBank/DDBJ databases">
        <title>The Genome Sequence of Sphaeroforma arctica JP610.</title>
        <authorList>
            <consortium name="The Broad Institute Genome Sequencing Platform"/>
            <person name="Russ C."/>
            <person name="Cuomo C."/>
            <person name="Young S.K."/>
            <person name="Zeng Q."/>
            <person name="Gargeya S."/>
            <person name="Alvarado L."/>
            <person name="Berlin A."/>
            <person name="Chapman S.B."/>
            <person name="Chen Z."/>
            <person name="Freedman E."/>
            <person name="Gellesch M."/>
            <person name="Goldberg J."/>
            <person name="Griggs A."/>
            <person name="Gujja S."/>
            <person name="Heilman E."/>
            <person name="Heiman D."/>
            <person name="Howarth C."/>
            <person name="Mehta T."/>
            <person name="Neiman D."/>
            <person name="Pearson M."/>
            <person name="Roberts A."/>
            <person name="Saif S."/>
            <person name="Shea T."/>
            <person name="Shenoy N."/>
            <person name="Sisk P."/>
            <person name="Stolte C."/>
            <person name="Sykes S."/>
            <person name="White J."/>
            <person name="Yandava C."/>
            <person name="Burger G."/>
            <person name="Gray M.W."/>
            <person name="Holland P.W.H."/>
            <person name="King N."/>
            <person name="Lang F.B.F."/>
            <person name="Roger A.J."/>
            <person name="Ruiz-Trillo I."/>
            <person name="Haas B."/>
            <person name="Nusbaum C."/>
            <person name="Birren B."/>
        </authorList>
    </citation>
    <scope>NUCLEOTIDE SEQUENCE [LARGE SCALE GENOMIC DNA]</scope>
    <source>
        <strain evidence="3 4">JP610</strain>
    </source>
</reference>
<organism evidence="3 4">
    <name type="scientific">Sphaeroforma arctica JP610</name>
    <dbReference type="NCBI Taxonomy" id="667725"/>
    <lineage>
        <taxon>Eukaryota</taxon>
        <taxon>Ichthyosporea</taxon>
        <taxon>Ichthyophonida</taxon>
        <taxon>Sphaeroforma</taxon>
    </lineage>
</organism>
<feature type="domain" description="Methyltransferase" evidence="2">
    <location>
        <begin position="305"/>
        <end position="389"/>
    </location>
</feature>
<dbReference type="InterPro" id="IPR041698">
    <property type="entry name" value="Methyltransf_25"/>
</dbReference>
<name>A0A0L0GC08_9EUKA</name>
<dbReference type="InterPro" id="IPR029063">
    <property type="entry name" value="SAM-dependent_MTases_sf"/>
</dbReference>
<proteinExistence type="predicted"/>
<dbReference type="CDD" id="cd02440">
    <property type="entry name" value="AdoMet_MTases"/>
    <property type="match status" value="1"/>
</dbReference>
<dbReference type="GeneID" id="25902555"/>
<accession>A0A0L0GC08</accession>
<feature type="region of interest" description="Disordered" evidence="1">
    <location>
        <begin position="260"/>
        <end position="283"/>
    </location>
</feature>
<evidence type="ECO:0000313" key="4">
    <source>
        <dbReference type="Proteomes" id="UP000054560"/>
    </source>
</evidence>
<dbReference type="RefSeq" id="XP_014159690.1">
    <property type="nucleotide sequence ID" value="XM_014304215.1"/>
</dbReference>
<dbReference type="eggNOG" id="ENOG502S88X">
    <property type="taxonomic scope" value="Eukaryota"/>
</dbReference>
<feature type="compositionally biased region" description="Acidic residues" evidence="1">
    <location>
        <begin position="211"/>
        <end position="228"/>
    </location>
</feature>
<evidence type="ECO:0000259" key="2">
    <source>
        <dbReference type="Pfam" id="PF13649"/>
    </source>
</evidence>
<protein>
    <recommendedName>
        <fullName evidence="2">Methyltransferase domain-containing protein</fullName>
    </recommendedName>
</protein>
<dbReference type="Gene3D" id="3.40.50.150">
    <property type="entry name" value="Vaccinia Virus protein VP39"/>
    <property type="match status" value="2"/>
</dbReference>